<sequence length="163" mass="17903">MQPLTETEIRASLVNASAGEASRMTLPGLHEMLWDEREYLGWIDSKVVHRAYIVQWRDGSPVGMVLRATENRMRPGMNAMCSLCQTQRPAGQVSMFAAARAGEAGRNGNTVGTYICADLSCSLTIRIAPPAYDMQPDPAEIVQRRIATLQTRLSAFTDSVLTS</sequence>
<proteinExistence type="predicted"/>
<feature type="domain" description="Elongation factor G-binding protein C-terminal treble-clef zinc-finger" evidence="1">
    <location>
        <begin position="8"/>
        <end position="160"/>
    </location>
</feature>
<evidence type="ECO:0000313" key="2">
    <source>
        <dbReference type="EMBL" id="THG28588.1"/>
    </source>
</evidence>
<dbReference type="Proteomes" id="UP000309133">
    <property type="component" value="Unassembled WGS sequence"/>
</dbReference>
<dbReference type="EMBL" id="SSSM01000006">
    <property type="protein sequence ID" value="THG28588.1"/>
    <property type="molecule type" value="Genomic_DNA"/>
</dbReference>
<organism evidence="2 3">
    <name type="scientific">Naasia lichenicola</name>
    <dbReference type="NCBI Taxonomy" id="2565933"/>
    <lineage>
        <taxon>Bacteria</taxon>
        <taxon>Bacillati</taxon>
        <taxon>Actinomycetota</taxon>
        <taxon>Actinomycetes</taxon>
        <taxon>Micrococcales</taxon>
        <taxon>Microbacteriaceae</taxon>
        <taxon>Naasia</taxon>
    </lineage>
</organism>
<dbReference type="OrthoDB" id="4171838at2"/>
<dbReference type="AlphaFoldDB" id="A0A4S4FF31"/>
<name>A0A4S4FF31_9MICO</name>
<keyword evidence="3" id="KW-1185">Reference proteome</keyword>
<accession>A0A4S4FF31</accession>
<gene>
    <name evidence="2" type="ORF">E6C64_17455</name>
</gene>
<comment type="caution">
    <text evidence="2">The sequence shown here is derived from an EMBL/GenBank/DDBJ whole genome shotgun (WGS) entry which is preliminary data.</text>
</comment>
<reference evidence="2 3" key="1">
    <citation type="submission" date="2019-04" db="EMBL/GenBank/DDBJ databases">
        <authorList>
            <person name="Jiang L."/>
        </authorList>
    </citation>
    <scope>NUCLEOTIDE SEQUENCE [LARGE SCALE GENOMIC DNA]</scope>
    <source>
        <strain evidence="2 3">YIM 131853</strain>
    </source>
</reference>
<protein>
    <submittedName>
        <fullName evidence="2">FBP domain-containing protein</fullName>
    </submittedName>
</protein>
<dbReference type="RefSeq" id="WP_136428948.1">
    <property type="nucleotide sequence ID" value="NZ_SSSM01000006.1"/>
</dbReference>
<evidence type="ECO:0000313" key="3">
    <source>
        <dbReference type="Proteomes" id="UP000309133"/>
    </source>
</evidence>
<dbReference type="Pfam" id="PF16571">
    <property type="entry name" value="FBP_C"/>
    <property type="match status" value="1"/>
</dbReference>
<dbReference type="InterPro" id="IPR032330">
    <property type="entry name" value="EF-G-binding_C"/>
</dbReference>
<evidence type="ECO:0000259" key="1">
    <source>
        <dbReference type="Pfam" id="PF16571"/>
    </source>
</evidence>